<sequence>MGLFGGAAAKASPSWIDWAIHILQGFSNPLNILLLLVLLYLLYPLLPRPLSHYTPTLSQARQTSSTSNTSLNSNGSYNSLPSKHAPASLWRRYTPRTLAVYDGTGANGEEGETILLAIEGQVFDVTKGANFYGPGGPYGNFAGRDASRGMAKQSFALEMLTPLDQPLDKLDDLTPAEVETVLTQITSSSWFARHFSNKYFVCGELVNEGEGD</sequence>
<dbReference type="STRING" id="1522189.A0A316VT62"/>
<keyword evidence="3" id="KW-0479">Metal-binding</keyword>
<keyword evidence="4" id="KW-0256">Endoplasmic reticulum</keyword>
<keyword evidence="8" id="KW-1133">Transmembrane helix</keyword>
<keyword evidence="8" id="KW-0472">Membrane</keyword>
<dbReference type="InterPro" id="IPR001199">
    <property type="entry name" value="Cyt_B5-like_heme/steroid-bd"/>
</dbReference>
<evidence type="ECO:0000256" key="5">
    <source>
        <dbReference type="ARBA" id="ARBA00023004"/>
    </source>
</evidence>
<organism evidence="10 11">
    <name type="scientific">Ceraceosorus guamensis</name>
    <dbReference type="NCBI Taxonomy" id="1522189"/>
    <lineage>
        <taxon>Eukaryota</taxon>
        <taxon>Fungi</taxon>
        <taxon>Dikarya</taxon>
        <taxon>Basidiomycota</taxon>
        <taxon>Ustilaginomycotina</taxon>
        <taxon>Exobasidiomycetes</taxon>
        <taxon>Ceraceosorales</taxon>
        <taxon>Ceraceosoraceae</taxon>
        <taxon>Ceraceosorus</taxon>
    </lineage>
</organism>
<dbReference type="Pfam" id="PF00173">
    <property type="entry name" value="Cyt-b5"/>
    <property type="match status" value="1"/>
</dbReference>
<feature type="domain" description="Cytochrome b5 heme-binding" evidence="9">
    <location>
        <begin position="93"/>
        <end position="206"/>
    </location>
</feature>
<dbReference type="InParanoid" id="A0A316VT62"/>
<reference evidence="10 11" key="1">
    <citation type="journal article" date="2018" name="Mol. Biol. Evol.">
        <title>Broad Genomic Sampling Reveals a Smut Pathogenic Ancestry of the Fungal Clade Ustilaginomycotina.</title>
        <authorList>
            <person name="Kijpornyongpan T."/>
            <person name="Mondo S.J."/>
            <person name="Barry K."/>
            <person name="Sandor L."/>
            <person name="Lee J."/>
            <person name="Lipzen A."/>
            <person name="Pangilinan J."/>
            <person name="LaButti K."/>
            <person name="Hainaut M."/>
            <person name="Henrissat B."/>
            <person name="Grigoriev I.V."/>
            <person name="Spatafora J.W."/>
            <person name="Aime M.C."/>
        </authorList>
    </citation>
    <scope>NUCLEOTIDE SEQUENCE [LARGE SCALE GENOMIC DNA]</scope>
    <source>
        <strain evidence="10 11">MCA 4658</strain>
    </source>
</reference>
<comment type="subcellular location">
    <subcellularLocation>
        <location evidence="1">Endoplasmic reticulum</location>
    </subcellularLocation>
</comment>
<dbReference type="RefSeq" id="XP_025367989.1">
    <property type="nucleotide sequence ID" value="XM_025512556.1"/>
</dbReference>
<dbReference type="GO" id="GO:0005783">
    <property type="term" value="C:endoplasmic reticulum"/>
    <property type="evidence" value="ECO:0007669"/>
    <property type="project" value="UniProtKB-SubCell"/>
</dbReference>
<dbReference type="EMBL" id="KZ819406">
    <property type="protein sequence ID" value="PWN40829.1"/>
    <property type="molecule type" value="Genomic_DNA"/>
</dbReference>
<keyword evidence="2" id="KW-0349">Heme</keyword>
<dbReference type="Gene3D" id="3.10.120.10">
    <property type="entry name" value="Cytochrome b5-like heme/steroid binding domain"/>
    <property type="match status" value="1"/>
</dbReference>
<comment type="similarity">
    <text evidence="6">Belongs to the cytochrome b5 family. MAPR subfamily.</text>
</comment>
<evidence type="ECO:0000256" key="2">
    <source>
        <dbReference type="ARBA" id="ARBA00022617"/>
    </source>
</evidence>
<dbReference type="FunCoup" id="A0A316VT62">
    <property type="interactions" value="330"/>
</dbReference>
<dbReference type="InterPro" id="IPR036400">
    <property type="entry name" value="Cyt_B5-like_heme/steroid_sf"/>
</dbReference>
<evidence type="ECO:0000256" key="3">
    <source>
        <dbReference type="ARBA" id="ARBA00022723"/>
    </source>
</evidence>
<keyword evidence="8" id="KW-0812">Transmembrane</keyword>
<dbReference type="GO" id="GO:0016020">
    <property type="term" value="C:membrane"/>
    <property type="evidence" value="ECO:0007669"/>
    <property type="project" value="TreeGrafter"/>
</dbReference>
<dbReference type="Proteomes" id="UP000245783">
    <property type="component" value="Unassembled WGS sequence"/>
</dbReference>
<dbReference type="PANTHER" id="PTHR10281:SF72">
    <property type="entry name" value="NEUDESIN"/>
    <property type="match status" value="1"/>
</dbReference>
<dbReference type="GO" id="GO:0046872">
    <property type="term" value="F:metal ion binding"/>
    <property type="evidence" value="ECO:0007669"/>
    <property type="project" value="UniProtKB-KW"/>
</dbReference>
<dbReference type="GeneID" id="37034426"/>
<evidence type="ECO:0000256" key="4">
    <source>
        <dbReference type="ARBA" id="ARBA00022824"/>
    </source>
</evidence>
<feature type="transmembrane region" description="Helical" evidence="8">
    <location>
        <begin position="20"/>
        <end position="43"/>
    </location>
</feature>
<evidence type="ECO:0000256" key="6">
    <source>
        <dbReference type="ARBA" id="ARBA00038357"/>
    </source>
</evidence>
<dbReference type="PANTHER" id="PTHR10281">
    <property type="entry name" value="MEMBRANE-ASSOCIATED PROGESTERONE RECEPTOR COMPONENT-RELATED"/>
    <property type="match status" value="1"/>
</dbReference>
<evidence type="ECO:0000259" key="9">
    <source>
        <dbReference type="SMART" id="SM01117"/>
    </source>
</evidence>
<evidence type="ECO:0000313" key="11">
    <source>
        <dbReference type="Proteomes" id="UP000245783"/>
    </source>
</evidence>
<evidence type="ECO:0000256" key="7">
    <source>
        <dbReference type="SAM" id="MobiDB-lite"/>
    </source>
</evidence>
<keyword evidence="5" id="KW-0408">Iron</keyword>
<evidence type="ECO:0000256" key="1">
    <source>
        <dbReference type="ARBA" id="ARBA00004240"/>
    </source>
</evidence>
<protein>
    <submittedName>
        <fullName evidence="10">Cytochrome b5</fullName>
    </submittedName>
</protein>
<dbReference type="OrthoDB" id="547796at2759"/>
<gene>
    <name evidence="10" type="ORF">IE81DRAFT_316121</name>
</gene>
<feature type="region of interest" description="Disordered" evidence="7">
    <location>
        <begin position="56"/>
        <end position="80"/>
    </location>
</feature>
<dbReference type="SMART" id="SM01117">
    <property type="entry name" value="Cyt-b5"/>
    <property type="match status" value="1"/>
</dbReference>
<feature type="compositionally biased region" description="Low complexity" evidence="7">
    <location>
        <begin position="63"/>
        <end position="80"/>
    </location>
</feature>
<evidence type="ECO:0000313" key="10">
    <source>
        <dbReference type="EMBL" id="PWN40829.1"/>
    </source>
</evidence>
<keyword evidence="11" id="KW-1185">Reference proteome</keyword>
<dbReference type="InterPro" id="IPR050577">
    <property type="entry name" value="MAPR/NEUFC/NENF-like"/>
</dbReference>
<accession>A0A316VT62</accession>
<name>A0A316VT62_9BASI</name>
<proteinExistence type="inferred from homology"/>
<dbReference type="SUPFAM" id="SSF55856">
    <property type="entry name" value="Cytochrome b5-like heme/steroid binding domain"/>
    <property type="match status" value="1"/>
</dbReference>
<dbReference type="AlphaFoldDB" id="A0A316VT62"/>
<evidence type="ECO:0000256" key="8">
    <source>
        <dbReference type="SAM" id="Phobius"/>
    </source>
</evidence>